<name>A0A6J7DJ80_9ZZZZ</name>
<accession>A0A6J7DJ80</accession>
<feature type="transmembrane region" description="Helical" evidence="1">
    <location>
        <begin position="132"/>
        <end position="160"/>
    </location>
</feature>
<keyword evidence="1" id="KW-0812">Transmembrane</keyword>
<feature type="transmembrane region" description="Helical" evidence="1">
    <location>
        <begin position="297"/>
        <end position="323"/>
    </location>
</feature>
<evidence type="ECO:0000256" key="1">
    <source>
        <dbReference type="SAM" id="Phobius"/>
    </source>
</evidence>
<proteinExistence type="predicted"/>
<keyword evidence="1" id="KW-0472">Membrane</keyword>
<organism evidence="2">
    <name type="scientific">freshwater metagenome</name>
    <dbReference type="NCBI Taxonomy" id="449393"/>
    <lineage>
        <taxon>unclassified sequences</taxon>
        <taxon>metagenomes</taxon>
        <taxon>ecological metagenomes</taxon>
    </lineage>
</organism>
<feature type="transmembrane region" description="Helical" evidence="1">
    <location>
        <begin position="393"/>
        <end position="415"/>
    </location>
</feature>
<feature type="transmembrane region" description="Helical" evidence="1">
    <location>
        <begin position="329"/>
        <end position="351"/>
    </location>
</feature>
<feature type="transmembrane region" description="Helical" evidence="1">
    <location>
        <begin position="436"/>
        <end position="456"/>
    </location>
</feature>
<dbReference type="AlphaFoldDB" id="A0A6J7DJ80"/>
<evidence type="ECO:0000313" key="2">
    <source>
        <dbReference type="EMBL" id="CAB4868945.1"/>
    </source>
</evidence>
<feature type="transmembrane region" description="Helical" evidence="1">
    <location>
        <begin position="59"/>
        <end position="81"/>
    </location>
</feature>
<feature type="transmembrane region" description="Helical" evidence="1">
    <location>
        <begin position="24"/>
        <end position="47"/>
    </location>
</feature>
<feature type="transmembrane region" description="Helical" evidence="1">
    <location>
        <begin position="363"/>
        <end position="381"/>
    </location>
</feature>
<reference evidence="2" key="1">
    <citation type="submission" date="2020-05" db="EMBL/GenBank/DDBJ databases">
        <authorList>
            <person name="Chiriac C."/>
            <person name="Salcher M."/>
            <person name="Ghai R."/>
            <person name="Kavagutti S V."/>
        </authorList>
    </citation>
    <scope>NUCLEOTIDE SEQUENCE</scope>
</reference>
<sequence length="504" mass="52970">MIAGQVRALIALRWSMVRDGRARASLLVVFFIPVVLALGAIVVGHLLPAPTDNSSLLVIVPALLLTFLVLSIVTPLAAGGGNELYPPDQLVAFPIQFRTTTFASLVLTPLNLAWLFQVLAALGLVSYLSQSTWIACLAASSTVVAFIAFATTLGQTIGWIVIGVRQTTGGRVLSWLTIAVVSVGFLAIFKAGLLTNALDRSPTIWVLGATLRAANGDWLVWGVRTTTLIASTFGFLATSVFACQWALRQPDKRGHRSKPKATRAASHNKVTTASSLARRIDRAGLWRSPSLRRGVGLLALLPTLTIFLAGSQISLIVLLPGLVAAGSGLLFAINAFCLDGPGALFLSGLPAPAQDWFWRRAQLVAEVASLTSLPVIVIGLARLPHWPSASSVIAVLASACTCIAWITALAMGASVRRPHRALLLGPRDTPAPPGTMALQSVIFSAATTGIGIAFTLTELSGLAWISLVVATGLLTLAARSLRISASVWNEPSQRARVVATVSAG</sequence>
<protein>
    <submittedName>
        <fullName evidence="2">Unannotated protein</fullName>
    </submittedName>
</protein>
<feature type="transmembrane region" description="Helical" evidence="1">
    <location>
        <begin position="462"/>
        <end position="481"/>
    </location>
</feature>
<keyword evidence="1" id="KW-1133">Transmembrane helix</keyword>
<dbReference type="EMBL" id="CAFBLM010000024">
    <property type="protein sequence ID" value="CAB4868945.1"/>
    <property type="molecule type" value="Genomic_DNA"/>
</dbReference>
<feature type="transmembrane region" description="Helical" evidence="1">
    <location>
        <begin position="228"/>
        <end position="247"/>
    </location>
</feature>
<feature type="transmembrane region" description="Helical" evidence="1">
    <location>
        <begin position="172"/>
        <end position="193"/>
    </location>
</feature>
<feature type="transmembrane region" description="Helical" evidence="1">
    <location>
        <begin position="102"/>
        <end position="126"/>
    </location>
</feature>
<gene>
    <name evidence="2" type="ORF">UFOPK3401_00690</name>
</gene>